<comment type="caution">
    <text evidence="2">The sequence shown here is derived from an EMBL/GenBank/DDBJ whole genome shotgun (WGS) entry which is preliminary data.</text>
</comment>
<organism evidence="2 3">
    <name type="scientific">Lojkania enalia</name>
    <dbReference type="NCBI Taxonomy" id="147567"/>
    <lineage>
        <taxon>Eukaryota</taxon>
        <taxon>Fungi</taxon>
        <taxon>Dikarya</taxon>
        <taxon>Ascomycota</taxon>
        <taxon>Pezizomycotina</taxon>
        <taxon>Dothideomycetes</taxon>
        <taxon>Pleosporomycetidae</taxon>
        <taxon>Pleosporales</taxon>
        <taxon>Pleosporales incertae sedis</taxon>
        <taxon>Lojkania</taxon>
    </lineage>
</organism>
<evidence type="ECO:0000313" key="3">
    <source>
        <dbReference type="Proteomes" id="UP000800093"/>
    </source>
</evidence>
<evidence type="ECO:0000313" key="2">
    <source>
        <dbReference type="EMBL" id="KAF2268943.1"/>
    </source>
</evidence>
<accession>A0A9P4KHG9</accession>
<name>A0A9P4KHG9_9PLEO</name>
<gene>
    <name evidence="2" type="ORF">CC78DRAFT_575487</name>
</gene>
<keyword evidence="3" id="KW-1185">Reference proteome</keyword>
<protein>
    <submittedName>
        <fullName evidence="2">Uncharacterized protein</fullName>
    </submittedName>
</protein>
<dbReference type="AlphaFoldDB" id="A0A9P4KHG9"/>
<feature type="region of interest" description="Disordered" evidence="1">
    <location>
        <begin position="1"/>
        <end position="30"/>
    </location>
</feature>
<evidence type="ECO:0000256" key="1">
    <source>
        <dbReference type="SAM" id="MobiDB-lite"/>
    </source>
</evidence>
<proteinExistence type="predicted"/>
<sequence>MPPKAKLKDIVLPQGRPKRSRSRQQQQHPQIKTLSQSVLALLTPAAHIENSLRLREGVLEDLHREIAAQATAWSVDGQLTGEEIYAKLGEWFKLLKPFTKAMDMMEGKGLIVHSDEEVVSEAFDHEGEEIPRDVLWSVAHWVRVGGHRAAVREEEVKGCVGEAEVKDEGRYQRELGRSAQRDIDHFQEEIGKKEGQNQEAIVVSDSKDIQRIQEDTGVKDAPNLEVIAISDGKSDSSDDYSDLDGDPIEVDGSITVDDQGKSTVSRPSQSFDLFQRNITPDLKIVWKLQINLPLNVNLPPVAKQDPAIPQDLFKRWCWQRRTTDKPNKMRIYFDDEPGRPIWCRTFLTFNASLLKNALPRIIWTFGVSDEEFWASNQENAHPPTQILGPYPRPSPDSMMPQYAAMTPEAYAAKASAVSLLSLHGVKIQHFNLCLHHLELLAALQDDPKSPSSYNLSLVSAPDAMPGTMPPQSRKYLASLVDAYLEFGVRFKVSGFCNWLMSCMRWESKQLVGALALPFSIEVLEHVWERTKGGDVLRAFMCYAVHESFWPQVFPREDVSAFIGEEEWMEGRRRCGRIMELSASGELDEDKWEILGKRWFFV</sequence>
<dbReference type="OrthoDB" id="10683454at2759"/>
<dbReference type="Proteomes" id="UP000800093">
    <property type="component" value="Unassembled WGS sequence"/>
</dbReference>
<reference evidence="3" key="1">
    <citation type="journal article" date="2020" name="Stud. Mycol.">
        <title>101 Dothideomycetes genomes: A test case for predicting lifestyles and emergence of pathogens.</title>
        <authorList>
            <person name="Haridas S."/>
            <person name="Albert R."/>
            <person name="Binder M."/>
            <person name="Bloem J."/>
            <person name="LaButti K."/>
            <person name="Salamov A."/>
            <person name="Andreopoulos B."/>
            <person name="Baker S."/>
            <person name="Barry K."/>
            <person name="Bills G."/>
            <person name="Bluhm B."/>
            <person name="Cannon C."/>
            <person name="Castanera R."/>
            <person name="Culley D."/>
            <person name="Daum C."/>
            <person name="Ezra D."/>
            <person name="Gonzalez J."/>
            <person name="Henrissat B."/>
            <person name="Kuo A."/>
            <person name="Liang C."/>
            <person name="Lipzen A."/>
            <person name="Lutzoni F."/>
            <person name="Magnuson J."/>
            <person name="Mondo S."/>
            <person name="Nolan M."/>
            <person name="Ohm R."/>
            <person name="Pangilinan J."/>
            <person name="Park H.-J."/>
            <person name="Ramirez L."/>
            <person name="Alfaro M."/>
            <person name="Sun H."/>
            <person name="Tritt A."/>
            <person name="Yoshinaga Y."/>
            <person name="Zwiers L.-H."/>
            <person name="Turgeon B."/>
            <person name="Goodwin S."/>
            <person name="Spatafora J."/>
            <person name="Crous P."/>
            <person name="Grigoriev I."/>
        </authorList>
    </citation>
    <scope>NUCLEOTIDE SEQUENCE [LARGE SCALE GENOMIC DNA]</scope>
    <source>
        <strain evidence="3">CBS 304.66</strain>
    </source>
</reference>
<dbReference type="EMBL" id="ML986584">
    <property type="protein sequence ID" value="KAF2268943.1"/>
    <property type="molecule type" value="Genomic_DNA"/>
</dbReference>